<organism evidence="1 2">
    <name type="scientific">Stegodyphus mimosarum</name>
    <name type="common">African social velvet spider</name>
    <dbReference type="NCBI Taxonomy" id="407821"/>
    <lineage>
        <taxon>Eukaryota</taxon>
        <taxon>Metazoa</taxon>
        <taxon>Ecdysozoa</taxon>
        <taxon>Arthropoda</taxon>
        <taxon>Chelicerata</taxon>
        <taxon>Arachnida</taxon>
        <taxon>Araneae</taxon>
        <taxon>Araneomorphae</taxon>
        <taxon>Entelegynae</taxon>
        <taxon>Eresoidea</taxon>
        <taxon>Eresidae</taxon>
        <taxon>Stegodyphus</taxon>
    </lineage>
</organism>
<proteinExistence type="predicted"/>
<keyword evidence="2" id="KW-1185">Reference proteome</keyword>
<feature type="non-terminal residue" evidence="1">
    <location>
        <position position="115"/>
    </location>
</feature>
<dbReference type="EMBL" id="KK119061">
    <property type="protein sequence ID" value="KFM74556.1"/>
    <property type="molecule type" value="Genomic_DNA"/>
</dbReference>
<dbReference type="OrthoDB" id="6429785at2759"/>
<reference evidence="1 2" key="1">
    <citation type="submission" date="2013-11" db="EMBL/GenBank/DDBJ databases">
        <title>Genome sequencing of Stegodyphus mimosarum.</title>
        <authorList>
            <person name="Bechsgaard J."/>
        </authorList>
    </citation>
    <scope>NUCLEOTIDE SEQUENCE [LARGE SCALE GENOMIC DNA]</scope>
</reference>
<evidence type="ECO:0000313" key="1">
    <source>
        <dbReference type="EMBL" id="KFM74556.1"/>
    </source>
</evidence>
<dbReference type="OMA" id="CDSGQIM"/>
<dbReference type="AlphaFoldDB" id="A0A087UB17"/>
<protein>
    <submittedName>
        <fullName evidence="1">Uncharacterized protein</fullName>
    </submittedName>
</protein>
<name>A0A087UB17_STEMI</name>
<dbReference type="Proteomes" id="UP000054359">
    <property type="component" value="Unassembled WGS sequence"/>
</dbReference>
<sequence length="115" mass="12765">MEILSRVQARRSSRDLPLHSAILEIKRIYKKSFCKAADSVFENKSWRVLLEADCVSDSPRAIAVAEFRLLTGHDCLGAHLFRFNLTSSPLCALCDSGQIMDAAHLDVCSALKSLN</sequence>
<accession>A0A087UB17</accession>
<gene>
    <name evidence="1" type="ORF">X975_11437</name>
</gene>
<evidence type="ECO:0000313" key="2">
    <source>
        <dbReference type="Proteomes" id="UP000054359"/>
    </source>
</evidence>